<keyword evidence="3" id="KW-1185">Reference proteome</keyword>
<protein>
    <submittedName>
        <fullName evidence="2">Uncharacterized protein</fullName>
    </submittedName>
</protein>
<dbReference type="EMBL" id="KI536312">
    <property type="protein sequence ID" value="ESR61701.1"/>
    <property type="molecule type" value="Genomic_DNA"/>
</dbReference>
<dbReference type="InParanoid" id="V4UHF0"/>
<sequence length="66" mass="7506">MCHSLRQRHQLISSARRSPCSGFQSPCTLLQLIRQIIQSHRHFSSSSKDSPSVDNEIQLSGFFVFS</sequence>
<evidence type="ECO:0000313" key="3">
    <source>
        <dbReference type="Proteomes" id="UP000030687"/>
    </source>
</evidence>
<dbReference type="Proteomes" id="UP000030687">
    <property type="component" value="Unassembled WGS sequence"/>
</dbReference>
<reference evidence="2 3" key="1">
    <citation type="submission" date="2013-10" db="EMBL/GenBank/DDBJ databases">
        <authorList>
            <consortium name="International Citrus Genome Consortium"/>
            <person name="Jenkins J."/>
            <person name="Schmutz J."/>
            <person name="Prochnik S."/>
            <person name="Rokhsar D."/>
            <person name="Gmitter F."/>
            <person name="Ollitrault P."/>
            <person name="Machado M."/>
            <person name="Talon M."/>
            <person name="Wincker P."/>
            <person name="Jaillon O."/>
            <person name="Morgante M."/>
        </authorList>
    </citation>
    <scope>NUCLEOTIDE SEQUENCE</scope>
    <source>
        <strain evidence="3">cv. Clemenules</strain>
    </source>
</reference>
<evidence type="ECO:0000256" key="1">
    <source>
        <dbReference type="SAM" id="MobiDB-lite"/>
    </source>
</evidence>
<dbReference type="KEGG" id="cic:CICLE_v10017418mg"/>
<gene>
    <name evidence="2" type="ORF">CICLE_v10017418mg</name>
</gene>
<organism evidence="2 3">
    <name type="scientific">Citrus clementina</name>
    <name type="common">Clementine</name>
    <name type="synonym">Citrus deliciosa x Citrus sinensis</name>
    <dbReference type="NCBI Taxonomy" id="85681"/>
    <lineage>
        <taxon>Eukaryota</taxon>
        <taxon>Viridiplantae</taxon>
        <taxon>Streptophyta</taxon>
        <taxon>Embryophyta</taxon>
        <taxon>Tracheophyta</taxon>
        <taxon>Spermatophyta</taxon>
        <taxon>Magnoliopsida</taxon>
        <taxon>eudicotyledons</taxon>
        <taxon>Gunneridae</taxon>
        <taxon>Pentapetalae</taxon>
        <taxon>rosids</taxon>
        <taxon>malvids</taxon>
        <taxon>Sapindales</taxon>
        <taxon>Rutaceae</taxon>
        <taxon>Aurantioideae</taxon>
        <taxon>Citrus</taxon>
    </lineage>
</organism>
<name>V4UHF0_CITCL</name>
<accession>V4UHF0</accession>
<dbReference type="Gramene" id="ESR61701">
    <property type="protein sequence ID" value="ESR61701"/>
    <property type="gene ID" value="CICLE_v10017418mg"/>
</dbReference>
<dbReference type="AlphaFoldDB" id="V4UHF0"/>
<feature type="compositionally biased region" description="Polar residues" evidence="1">
    <location>
        <begin position="10"/>
        <end position="22"/>
    </location>
</feature>
<evidence type="ECO:0000313" key="2">
    <source>
        <dbReference type="EMBL" id="ESR61701.1"/>
    </source>
</evidence>
<proteinExistence type="predicted"/>
<feature type="region of interest" description="Disordered" evidence="1">
    <location>
        <begin position="1"/>
        <end position="22"/>
    </location>
</feature>